<evidence type="ECO:0008006" key="4">
    <source>
        <dbReference type="Google" id="ProtNLM"/>
    </source>
</evidence>
<name>A0A9P0PBI2_ACAOB</name>
<evidence type="ECO:0000256" key="1">
    <source>
        <dbReference type="SAM" id="MobiDB-lite"/>
    </source>
</evidence>
<keyword evidence="3" id="KW-1185">Reference proteome</keyword>
<evidence type="ECO:0000313" key="3">
    <source>
        <dbReference type="Proteomes" id="UP001152888"/>
    </source>
</evidence>
<organism evidence="2 3">
    <name type="scientific">Acanthoscelides obtectus</name>
    <name type="common">Bean weevil</name>
    <name type="synonym">Bruchus obtectus</name>
    <dbReference type="NCBI Taxonomy" id="200917"/>
    <lineage>
        <taxon>Eukaryota</taxon>
        <taxon>Metazoa</taxon>
        <taxon>Ecdysozoa</taxon>
        <taxon>Arthropoda</taxon>
        <taxon>Hexapoda</taxon>
        <taxon>Insecta</taxon>
        <taxon>Pterygota</taxon>
        <taxon>Neoptera</taxon>
        <taxon>Endopterygota</taxon>
        <taxon>Coleoptera</taxon>
        <taxon>Polyphaga</taxon>
        <taxon>Cucujiformia</taxon>
        <taxon>Chrysomeloidea</taxon>
        <taxon>Chrysomelidae</taxon>
        <taxon>Bruchinae</taxon>
        <taxon>Bruchini</taxon>
        <taxon>Acanthoscelides</taxon>
    </lineage>
</organism>
<proteinExistence type="predicted"/>
<comment type="caution">
    <text evidence="2">The sequence shown here is derived from an EMBL/GenBank/DDBJ whole genome shotgun (WGS) entry which is preliminary data.</text>
</comment>
<evidence type="ECO:0000313" key="2">
    <source>
        <dbReference type="EMBL" id="CAH1973141.1"/>
    </source>
</evidence>
<sequence>MQKSTVATTAGSRYPSSSNRHGDQSSPTRSPSTTFGGLEGAGWLNYIERWSAEDIALLLRACRPGTLKTYSSCWKRCLEWARENKVPVNSPTP</sequence>
<feature type="region of interest" description="Disordered" evidence="1">
    <location>
        <begin position="1"/>
        <end position="35"/>
    </location>
</feature>
<accession>A0A9P0PBI2</accession>
<gene>
    <name evidence="2" type="ORF">ACAOBT_LOCUS10383</name>
</gene>
<dbReference type="OrthoDB" id="6771932at2759"/>
<reference evidence="2" key="1">
    <citation type="submission" date="2022-03" db="EMBL/GenBank/DDBJ databases">
        <authorList>
            <person name="Sayadi A."/>
        </authorList>
    </citation>
    <scope>NUCLEOTIDE SEQUENCE</scope>
</reference>
<dbReference type="Proteomes" id="UP001152888">
    <property type="component" value="Unassembled WGS sequence"/>
</dbReference>
<dbReference type="EMBL" id="CAKOFQ010006805">
    <property type="protein sequence ID" value="CAH1973141.1"/>
    <property type="molecule type" value="Genomic_DNA"/>
</dbReference>
<protein>
    <recommendedName>
        <fullName evidence="4">Core-binding (CB) domain-containing protein</fullName>
    </recommendedName>
</protein>
<dbReference type="AlphaFoldDB" id="A0A9P0PBI2"/>